<dbReference type="GO" id="GO:0006355">
    <property type="term" value="P:regulation of DNA-templated transcription"/>
    <property type="evidence" value="ECO:0007669"/>
    <property type="project" value="TreeGrafter"/>
</dbReference>
<dbReference type="InterPro" id="IPR029062">
    <property type="entry name" value="Class_I_gatase-like"/>
</dbReference>
<proteinExistence type="predicted"/>
<sequence>MTTIVTILADGFADWETALLNAAARSFYRADTRFVSPGGKAVVSMAGMTVQPGMAVEDLDCDSLDALVVAGGTIWQSEHAPDISAVLRQARAKGKLVAGICDGTLQLAKAGLLDDVAHTSNGAGYLDASGYAGKARYRDVPFAVADGHIITAPGTAPVTFMAEVMRAVGLGDEELDSYIGMHAAEHRRAA</sequence>
<dbReference type="AlphaFoldDB" id="A0A4D7B3A7"/>
<evidence type="ECO:0000313" key="2">
    <source>
        <dbReference type="EMBL" id="QCI67381.1"/>
    </source>
</evidence>
<organism evidence="2 3">
    <name type="scientific">Phreatobacter stygius</name>
    <dbReference type="NCBI Taxonomy" id="1940610"/>
    <lineage>
        <taxon>Bacteria</taxon>
        <taxon>Pseudomonadati</taxon>
        <taxon>Pseudomonadota</taxon>
        <taxon>Alphaproteobacteria</taxon>
        <taxon>Hyphomicrobiales</taxon>
        <taxon>Phreatobacteraceae</taxon>
        <taxon>Phreatobacter</taxon>
    </lineage>
</organism>
<dbReference type="Gene3D" id="3.40.50.880">
    <property type="match status" value="1"/>
</dbReference>
<keyword evidence="2" id="KW-0315">Glutamine amidotransferase</keyword>
<dbReference type="GO" id="GO:0016740">
    <property type="term" value="F:transferase activity"/>
    <property type="evidence" value="ECO:0007669"/>
    <property type="project" value="UniProtKB-KW"/>
</dbReference>
<evidence type="ECO:0000313" key="3">
    <source>
        <dbReference type="Proteomes" id="UP000298781"/>
    </source>
</evidence>
<dbReference type="RefSeq" id="WP_136962812.1">
    <property type="nucleotide sequence ID" value="NZ_CP039690.1"/>
</dbReference>
<dbReference type="PANTHER" id="PTHR43130:SF3">
    <property type="entry name" value="HTH-TYPE TRANSCRIPTIONAL REGULATOR RV1931C"/>
    <property type="match status" value="1"/>
</dbReference>
<dbReference type="KEGG" id="pstg:E8M01_26045"/>
<reference evidence="2 3" key="1">
    <citation type="submission" date="2019-04" db="EMBL/GenBank/DDBJ databases">
        <title>Phreatobacter aquaticus sp. nov.</title>
        <authorList>
            <person name="Choi A."/>
        </authorList>
    </citation>
    <scope>NUCLEOTIDE SEQUENCE [LARGE SCALE GENOMIC DNA]</scope>
    <source>
        <strain evidence="2 3">KCTC 52518</strain>
    </source>
</reference>
<keyword evidence="3" id="KW-1185">Reference proteome</keyword>
<dbReference type="EMBL" id="CP039690">
    <property type="protein sequence ID" value="QCI67381.1"/>
    <property type="molecule type" value="Genomic_DNA"/>
</dbReference>
<feature type="domain" description="DJ-1/PfpI" evidence="1">
    <location>
        <begin position="4"/>
        <end position="166"/>
    </location>
</feature>
<gene>
    <name evidence="2" type="ORF">E8M01_26045</name>
</gene>
<dbReference type="Pfam" id="PF01965">
    <property type="entry name" value="DJ-1_PfpI"/>
    <property type="match status" value="1"/>
</dbReference>
<evidence type="ECO:0000259" key="1">
    <source>
        <dbReference type="Pfam" id="PF01965"/>
    </source>
</evidence>
<dbReference type="PANTHER" id="PTHR43130">
    <property type="entry name" value="ARAC-FAMILY TRANSCRIPTIONAL REGULATOR"/>
    <property type="match status" value="1"/>
</dbReference>
<accession>A0A4D7B3A7</accession>
<keyword evidence="2" id="KW-0808">Transferase</keyword>
<protein>
    <submittedName>
        <fullName evidence="2">Glutamine amidotransferase</fullName>
    </submittedName>
</protein>
<dbReference type="OrthoDB" id="8030967at2"/>
<dbReference type="SUPFAM" id="SSF52317">
    <property type="entry name" value="Class I glutamine amidotransferase-like"/>
    <property type="match status" value="1"/>
</dbReference>
<dbReference type="InterPro" id="IPR052158">
    <property type="entry name" value="INH-QAR"/>
</dbReference>
<name>A0A4D7B3A7_9HYPH</name>
<dbReference type="InterPro" id="IPR002818">
    <property type="entry name" value="DJ-1/PfpI"/>
</dbReference>
<dbReference type="Proteomes" id="UP000298781">
    <property type="component" value="Chromosome"/>
</dbReference>